<name>A0AAV4N6Y6_9ARAC</name>
<dbReference type="AlphaFoldDB" id="A0AAV4N6Y6"/>
<evidence type="ECO:0000313" key="2">
    <source>
        <dbReference type="Proteomes" id="UP001054837"/>
    </source>
</evidence>
<keyword evidence="2" id="KW-1185">Reference proteome</keyword>
<evidence type="ECO:0000313" key="1">
    <source>
        <dbReference type="EMBL" id="GIX79184.1"/>
    </source>
</evidence>
<reference evidence="1 2" key="1">
    <citation type="submission" date="2021-06" db="EMBL/GenBank/DDBJ databases">
        <title>Caerostris darwini draft genome.</title>
        <authorList>
            <person name="Kono N."/>
            <person name="Arakawa K."/>
        </authorList>
    </citation>
    <scope>NUCLEOTIDE SEQUENCE [LARGE SCALE GENOMIC DNA]</scope>
</reference>
<protein>
    <submittedName>
        <fullName evidence="1">Uncharacterized protein</fullName>
    </submittedName>
</protein>
<proteinExistence type="predicted"/>
<sequence>MVSSTKIPISQQNHLFCCPQESLRNRYSPETEVSNRFRKKIRICGKIDFFYVSNLSLKREERGEVLFLECFSEKCPLHIRHLGTWGTWAPRRHSNEVGWGCFSQSAALFL</sequence>
<accession>A0AAV4N6Y6</accession>
<organism evidence="1 2">
    <name type="scientific">Caerostris darwini</name>
    <dbReference type="NCBI Taxonomy" id="1538125"/>
    <lineage>
        <taxon>Eukaryota</taxon>
        <taxon>Metazoa</taxon>
        <taxon>Ecdysozoa</taxon>
        <taxon>Arthropoda</taxon>
        <taxon>Chelicerata</taxon>
        <taxon>Arachnida</taxon>
        <taxon>Araneae</taxon>
        <taxon>Araneomorphae</taxon>
        <taxon>Entelegynae</taxon>
        <taxon>Araneoidea</taxon>
        <taxon>Araneidae</taxon>
        <taxon>Caerostris</taxon>
    </lineage>
</organism>
<dbReference type="Proteomes" id="UP001054837">
    <property type="component" value="Unassembled WGS sequence"/>
</dbReference>
<dbReference type="EMBL" id="BPLQ01001161">
    <property type="protein sequence ID" value="GIX79184.1"/>
    <property type="molecule type" value="Genomic_DNA"/>
</dbReference>
<gene>
    <name evidence="1" type="ORF">CDAR_247581</name>
</gene>
<comment type="caution">
    <text evidence="1">The sequence shown here is derived from an EMBL/GenBank/DDBJ whole genome shotgun (WGS) entry which is preliminary data.</text>
</comment>